<keyword evidence="13" id="KW-1185">Reference proteome</keyword>
<keyword evidence="6 9" id="KW-0378">Hydrolase</keyword>
<accession>A0A2Z6NIT5</accession>
<dbReference type="GO" id="GO:0004857">
    <property type="term" value="F:enzyme inhibitor activity"/>
    <property type="evidence" value="ECO:0007669"/>
    <property type="project" value="InterPro"/>
</dbReference>
<sequence>MALNDCEELMDLSMDRVWDSLLSLTKDNTDSKQDAHMWLSSVLTNHATCLDGLEGTSRVVMESDLHDLISRARSALAVLVSALPRKDHSGFIDESLNGDFPSWVTSKDRRLLESSVGDIKANAVVAKDGSGKFKTVAEAVASAPDNGKARYVIYVKKGIYKENVEIGKKKTNVMLVGDGMDATIITGSLNFIDGTTTFKSATVAAVGDGFIAQDIRFQNTAGPEKHQAVALRVGADQSVINRCKIDAFQDTLYAHSNRQFYRDSYITGTVDFIFGNAAVVFQKSNLVARKPMSNQKNMVTAQGREDPNQNTATSIQQCNIIPSSDLKPVQGTIKTYLGRPWKKYSRTVVLQSVVDGHIDPAGWAEWDAASKDFLQTLYYGEYMNSGAGAGTSKRVTWPGYHIIKSAAEASKFTVAQLIQGNVWLKNTGVAFIEGL</sequence>
<dbReference type="Pfam" id="PF01095">
    <property type="entry name" value="Pectinesterase"/>
    <property type="match status" value="1"/>
</dbReference>
<dbReference type="PROSITE" id="PS00800">
    <property type="entry name" value="PECTINESTERASE_1"/>
    <property type="match status" value="1"/>
</dbReference>
<dbReference type="PROSITE" id="PS00503">
    <property type="entry name" value="PECTINESTERASE_2"/>
    <property type="match status" value="1"/>
</dbReference>
<reference evidence="13" key="1">
    <citation type="journal article" date="2017" name="Front. Plant Sci.">
        <title>Climate Clever Clovers: New Paradigm to Reduce the Environmental Footprint of Ruminants by Breeding Low Methanogenic Forages Utilizing Haplotype Variation.</title>
        <authorList>
            <person name="Kaur P."/>
            <person name="Appels R."/>
            <person name="Bayer P.E."/>
            <person name="Keeble-Gagnere G."/>
            <person name="Wang J."/>
            <person name="Hirakawa H."/>
            <person name="Shirasawa K."/>
            <person name="Vercoe P."/>
            <person name="Stefanova K."/>
            <person name="Durmic Z."/>
            <person name="Nichols P."/>
            <person name="Revell C."/>
            <person name="Isobe S.N."/>
            <person name="Edwards D."/>
            <person name="Erskine W."/>
        </authorList>
    </citation>
    <scope>NUCLEOTIDE SEQUENCE [LARGE SCALE GENOMIC DNA]</scope>
    <source>
        <strain evidence="13">cv. Daliak</strain>
    </source>
</reference>
<evidence type="ECO:0000256" key="8">
    <source>
        <dbReference type="PROSITE-ProRule" id="PRU10040"/>
    </source>
</evidence>
<keyword evidence="9" id="KW-0964">Secreted</keyword>
<dbReference type="GO" id="GO:0042545">
    <property type="term" value="P:cell wall modification"/>
    <property type="evidence" value="ECO:0007669"/>
    <property type="project" value="UniProtKB-UniRule"/>
</dbReference>
<dbReference type="InterPro" id="IPR018040">
    <property type="entry name" value="Pectinesterase_Tyr_AS"/>
</dbReference>
<name>A0A2Z6NIT5_TRISU</name>
<feature type="active site" evidence="8">
    <location>
        <position position="271"/>
    </location>
</feature>
<comment type="function">
    <text evidence="9">Acts in the modification of cell walls via demethylesterification of cell wall pectin.</text>
</comment>
<comment type="subcellular location">
    <subcellularLocation>
        <location evidence="1 9">Secreted</location>
        <location evidence="1 9">Cell wall</location>
    </subcellularLocation>
</comment>
<dbReference type="GO" id="GO:0045490">
    <property type="term" value="P:pectin catabolic process"/>
    <property type="evidence" value="ECO:0007669"/>
    <property type="project" value="UniProtKB-UniRule"/>
</dbReference>
<comment type="pathway">
    <text evidence="2 9">Glycan metabolism; pectin degradation; 2-dehydro-3-deoxy-D-gluconate from pectin: step 1/5.</text>
</comment>
<dbReference type="SUPFAM" id="SSF101148">
    <property type="entry name" value="Plant invertase/pectin methylesterase inhibitor"/>
    <property type="match status" value="1"/>
</dbReference>
<keyword evidence="5 9" id="KW-0134">Cell wall</keyword>
<dbReference type="EC" id="3.1.1.11" evidence="9"/>
<dbReference type="OrthoDB" id="2019149at2759"/>
<evidence type="ECO:0000256" key="5">
    <source>
        <dbReference type="ARBA" id="ARBA00022512"/>
    </source>
</evidence>
<dbReference type="FunFam" id="2.160.20.10:FF:000001">
    <property type="entry name" value="Pectinesterase"/>
    <property type="match status" value="1"/>
</dbReference>
<dbReference type="InterPro" id="IPR035513">
    <property type="entry name" value="Invertase/methylesterase_inhib"/>
</dbReference>
<organism evidence="12 13">
    <name type="scientific">Trifolium subterraneum</name>
    <name type="common">Subterranean clover</name>
    <dbReference type="NCBI Taxonomy" id="3900"/>
    <lineage>
        <taxon>Eukaryota</taxon>
        <taxon>Viridiplantae</taxon>
        <taxon>Streptophyta</taxon>
        <taxon>Embryophyta</taxon>
        <taxon>Tracheophyta</taxon>
        <taxon>Spermatophyta</taxon>
        <taxon>Magnoliopsida</taxon>
        <taxon>eudicotyledons</taxon>
        <taxon>Gunneridae</taxon>
        <taxon>Pentapetalae</taxon>
        <taxon>rosids</taxon>
        <taxon>fabids</taxon>
        <taxon>Fabales</taxon>
        <taxon>Fabaceae</taxon>
        <taxon>Papilionoideae</taxon>
        <taxon>50 kb inversion clade</taxon>
        <taxon>NPAAA clade</taxon>
        <taxon>Hologalegina</taxon>
        <taxon>IRL clade</taxon>
        <taxon>Trifolieae</taxon>
        <taxon>Trifolium</taxon>
    </lineage>
</organism>
<dbReference type="Gene3D" id="1.20.140.40">
    <property type="entry name" value="Invertase/pectin methylesterase inhibitor family protein"/>
    <property type="match status" value="1"/>
</dbReference>
<evidence type="ECO:0000256" key="6">
    <source>
        <dbReference type="ARBA" id="ARBA00022801"/>
    </source>
</evidence>
<dbReference type="PANTHER" id="PTHR31707">
    <property type="entry name" value="PECTINESTERASE"/>
    <property type="match status" value="1"/>
</dbReference>
<evidence type="ECO:0000256" key="9">
    <source>
        <dbReference type="RuleBase" id="RU000589"/>
    </source>
</evidence>
<proteinExistence type="inferred from homology"/>
<feature type="domain" description="Pectinesterase catalytic" evidence="10">
    <location>
        <begin position="122"/>
        <end position="421"/>
    </location>
</feature>
<comment type="catalytic activity">
    <reaction evidence="9">
        <text>[(1-&gt;4)-alpha-D-galacturonosyl methyl ester](n) + n H2O = [(1-&gt;4)-alpha-D-galacturonosyl](n) + n methanol + n H(+)</text>
        <dbReference type="Rhea" id="RHEA:22380"/>
        <dbReference type="Rhea" id="RHEA-COMP:14570"/>
        <dbReference type="Rhea" id="RHEA-COMP:14573"/>
        <dbReference type="ChEBI" id="CHEBI:15377"/>
        <dbReference type="ChEBI" id="CHEBI:15378"/>
        <dbReference type="ChEBI" id="CHEBI:17790"/>
        <dbReference type="ChEBI" id="CHEBI:140522"/>
        <dbReference type="ChEBI" id="CHEBI:140523"/>
        <dbReference type="EC" id="3.1.1.11"/>
    </reaction>
</comment>
<keyword evidence="7 9" id="KW-0063">Aspartyl esterase</keyword>
<evidence type="ECO:0000256" key="1">
    <source>
        <dbReference type="ARBA" id="ARBA00004191"/>
    </source>
</evidence>
<gene>
    <name evidence="12" type="ORF">TSUD_164870</name>
</gene>
<dbReference type="InterPro" id="IPR012334">
    <property type="entry name" value="Pectin_lyas_fold"/>
</dbReference>
<evidence type="ECO:0000256" key="7">
    <source>
        <dbReference type="ARBA" id="ARBA00023085"/>
    </source>
</evidence>
<evidence type="ECO:0000259" key="11">
    <source>
        <dbReference type="Pfam" id="PF04043"/>
    </source>
</evidence>
<dbReference type="EMBL" id="DF973401">
    <property type="protein sequence ID" value="GAU29637.1"/>
    <property type="molecule type" value="Genomic_DNA"/>
</dbReference>
<dbReference type="CDD" id="cd15799">
    <property type="entry name" value="PMEI-like_4"/>
    <property type="match status" value="1"/>
</dbReference>
<protein>
    <recommendedName>
        <fullName evidence="9">Pectinesterase</fullName>
        <ecNumber evidence="9">3.1.1.11</ecNumber>
    </recommendedName>
</protein>
<dbReference type="Pfam" id="PF04043">
    <property type="entry name" value="PMEI"/>
    <property type="match status" value="1"/>
</dbReference>
<feature type="domain" description="Pectinesterase inhibitor" evidence="11">
    <location>
        <begin position="1"/>
        <end position="68"/>
    </location>
</feature>
<keyword evidence="9" id="KW-0961">Cell wall biogenesis/degradation</keyword>
<dbReference type="Gene3D" id="2.160.20.10">
    <property type="entry name" value="Single-stranded right-handed beta-helix, Pectin lyase-like"/>
    <property type="match status" value="1"/>
</dbReference>
<dbReference type="UniPathway" id="UPA00545">
    <property type="reaction ID" value="UER00823"/>
</dbReference>
<dbReference type="AlphaFoldDB" id="A0A2Z6NIT5"/>
<evidence type="ECO:0000256" key="2">
    <source>
        <dbReference type="ARBA" id="ARBA00005184"/>
    </source>
</evidence>
<dbReference type="InterPro" id="IPR006501">
    <property type="entry name" value="Pectinesterase_inhib_dom"/>
</dbReference>
<dbReference type="GO" id="GO:0030599">
    <property type="term" value="F:pectinesterase activity"/>
    <property type="evidence" value="ECO:0007669"/>
    <property type="project" value="UniProtKB-UniRule"/>
</dbReference>
<evidence type="ECO:0000313" key="13">
    <source>
        <dbReference type="Proteomes" id="UP000242715"/>
    </source>
</evidence>
<comment type="similarity">
    <text evidence="3">In the N-terminal section; belongs to the PMEI family.</text>
</comment>
<evidence type="ECO:0000256" key="3">
    <source>
        <dbReference type="ARBA" id="ARBA00006027"/>
    </source>
</evidence>
<dbReference type="SUPFAM" id="SSF51126">
    <property type="entry name" value="Pectin lyase-like"/>
    <property type="match status" value="1"/>
</dbReference>
<dbReference type="InterPro" id="IPR000070">
    <property type="entry name" value="Pectinesterase_cat"/>
</dbReference>
<evidence type="ECO:0000259" key="10">
    <source>
        <dbReference type="Pfam" id="PF01095"/>
    </source>
</evidence>
<comment type="similarity">
    <text evidence="4">In the C-terminal section; belongs to the pectinesterase family.</text>
</comment>
<dbReference type="Proteomes" id="UP000242715">
    <property type="component" value="Unassembled WGS sequence"/>
</dbReference>
<dbReference type="InterPro" id="IPR033131">
    <property type="entry name" value="Pectinesterase_Asp_AS"/>
</dbReference>
<dbReference type="InterPro" id="IPR011050">
    <property type="entry name" value="Pectin_lyase_fold/virulence"/>
</dbReference>
<evidence type="ECO:0000313" key="12">
    <source>
        <dbReference type="EMBL" id="GAU29637.1"/>
    </source>
</evidence>
<evidence type="ECO:0000256" key="4">
    <source>
        <dbReference type="ARBA" id="ARBA00007786"/>
    </source>
</evidence>